<protein>
    <recommendedName>
        <fullName evidence="3">C1q domain-containing protein</fullName>
    </recommendedName>
</protein>
<keyword evidence="2" id="KW-1185">Reference proteome</keyword>
<evidence type="ECO:0000313" key="2">
    <source>
        <dbReference type="Proteomes" id="UP000256491"/>
    </source>
</evidence>
<dbReference type="EMBL" id="QNUF01000057">
    <property type="protein sequence ID" value="REC69230.1"/>
    <property type="molecule type" value="Genomic_DNA"/>
</dbReference>
<proteinExistence type="predicted"/>
<accession>A0ABX9IEG2</accession>
<dbReference type="InterPro" id="IPR008983">
    <property type="entry name" value="Tumour_necrosis_fac-like_dom"/>
</dbReference>
<evidence type="ECO:0008006" key="3">
    <source>
        <dbReference type="Google" id="ProtNLM"/>
    </source>
</evidence>
<name>A0ABX9IEG2_9FLAO</name>
<dbReference type="Gene3D" id="2.60.120.40">
    <property type="match status" value="1"/>
</dbReference>
<reference evidence="1 2" key="1">
    <citation type="journal article" date="2010" name="Syst. Appl. Microbiol.">
        <title>Four new species of Chryseobacterium from the rhizosphere of coastal sand dune plants, Chryseobacterium elymi sp. nov., Chryseobacterium hagamense sp. nov., Chryseobacterium lathyri sp. nov. and Chryseobacterium rhizosphaerae sp. nov.</title>
        <authorList>
            <person name="Cho S.H."/>
            <person name="Lee K.S."/>
            <person name="Shin D.S."/>
            <person name="Han J.H."/>
            <person name="Park K.S."/>
            <person name="Lee C.H."/>
            <person name="Park K.H."/>
            <person name="Kim S.B."/>
        </authorList>
    </citation>
    <scope>NUCLEOTIDE SEQUENCE [LARGE SCALE GENOMIC DNA]</scope>
    <source>
        <strain evidence="1 2">KCTC 22548</strain>
    </source>
</reference>
<dbReference type="SUPFAM" id="SSF49842">
    <property type="entry name" value="TNF-like"/>
    <property type="match status" value="1"/>
</dbReference>
<dbReference type="RefSeq" id="WP_115921102.1">
    <property type="nucleotide sequence ID" value="NZ_BJYH01000054.1"/>
</dbReference>
<dbReference type="Proteomes" id="UP000256491">
    <property type="component" value="Unassembled WGS sequence"/>
</dbReference>
<sequence>MKKKFFLLILPASVITYSQVGINTSTPQKSLHVNGSLQVVNEINVGGTANTAGSAGITGQVLTSKGTGVAPSWSTLEDTGVVKLSTLALKNSTYSGNYAAYNWFTVVWETAPKLDNTKLTYNSSNGVFTIVKSGYYQILASTHINMSLNGVNETSGTAHTSIKKNTSTIANVNSGHLERTDNVYHTIAGASYFNSGDTLYVEVTMTRNYRIAGGDSFISITYLGQ</sequence>
<gene>
    <name evidence="1" type="ORF">DRF57_23150</name>
</gene>
<comment type="caution">
    <text evidence="1">The sequence shown here is derived from an EMBL/GenBank/DDBJ whole genome shotgun (WGS) entry which is preliminary data.</text>
</comment>
<evidence type="ECO:0000313" key="1">
    <source>
        <dbReference type="EMBL" id="REC69230.1"/>
    </source>
</evidence>
<organism evidence="1 2">
    <name type="scientific">Chryseobacterium rhizosphaerae</name>
    <dbReference type="NCBI Taxonomy" id="395937"/>
    <lineage>
        <taxon>Bacteria</taxon>
        <taxon>Pseudomonadati</taxon>
        <taxon>Bacteroidota</taxon>
        <taxon>Flavobacteriia</taxon>
        <taxon>Flavobacteriales</taxon>
        <taxon>Weeksellaceae</taxon>
        <taxon>Chryseobacterium group</taxon>
        <taxon>Chryseobacterium</taxon>
    </lineage>
</organism>